<dbReference type="PANTHER" id="PTHR30419">
    <property type="entry name" value="HTH-TYPE TRANSCRIPTIONAL REGULATOR YBHD"/>
    <property type="match status" value="1"/>
</dbReference>
<dbReference type="Pfam" id="PF03466">
    <property type="entry name" value="LysR_substrate"/>
    <property type="match status" value="1"/>
</dbReference>
<keyword evidence="3" id="KW-0238">DNA-binding</keyword>
<dbReference type="EMBL" id="CP047650">
    <property type="protein sequence ID" value="QHI98416.1"/>
    <property type="molecule type" value="Genomic_DNA"/>
</dbReference>
<dbReference type="InterPro" id="IPR005119">
    <property type="entry name" value="LysR_subst-bd"/>
</dbReference>
<evidence type="ECO:0000313" key="7">
    <source>
        <dbReference type="Proteomes" id="UP000464787"/>
    </source>
</evidence>
<proteinExistence type="inferred from homology"/>
<reference evidence="6 7" key="1">
    <citation type="submission" date="2020-01" db="EMBL/GenBank/DDBJ databases">
        <title>Genome sequencing of strain KACC 21265.</title>
        <authorList>
            <person name="Heo J."/>
            <person name="Kim S.-J."/>
            <person name="Kim J.-S."/>
            <person name="Hong S.-B."/>
            <person name="Kwon S.-W."/>
        </authorList>
    </citation>
    <scope>NUCLEOTIDE SEQUENCE [LARGE SCALE GENOMIC DNA]</scope>
    <source>
        <strain evidence="6 7">KACC 21265</strain>
    </source>
</reference>
<accession>A0A857J3S2</accession>
<dbReference type="GO" id="GO:0005829">
    <property type="term" value="C:cytosol"/>
    <property type="evidence" value="ECO:0007669"/>
    <property type="project" value="TreeGrafter"/>
</dbReference>
<dbReference type="CDD" id="cd08421">
    <property type="entry name" value="PBP2_LTTR_like_1"/>
    <property type="match status" value="1"/>
</dbReference>
<evidence type="ECO:0000259" key="5">
    <source>
        <dbReference type="PROSITE" id="PS50931"/>
    </source>
</evidence>
<evidence type="ECO:0000313" key="6">
    <source>
        <dbReference type="EMBL" id="QHI98416.1"/>
    </source>
</evidence>
<comment type="similarity">
    <text evidence="1">Belongs to the LysR transcriptional regulatory family.</text>
</comment>
<dbReference type="InterPro" id="IPR050950">
    <property type="entry name" value="HTH-type_LysR_regulators"/>
</dbReference>
<sequence length="307" mass="33004">MRFDLTDLRLFVHVLEAGTITAGAEASCITLASASERIRGMEARLGTPLLTRTPRGVAATPAGRTLLHHALQLLRQVEQLQGELDDHASGQRGHVRLLCNSAAMSDWLPDRLAGFLVAHPAMSVALEERGSAAIVDALRHGLCDMGVVADSVDIEGLQAHALRADPLVLAVPRGHELAGRTGVAFSEVLALELVGLSPGSALDEHLALHARRLGQRLRYRIRLRGFDAVCRMVAQGVAPAIVPQAVAVRCARQGGLQRVPLSDAWARRSLMLCVRDTPELPPPARRLLDWLLLPPPGLSRPPRARAG</sequence>
<dbReference type="Gene3D" id="3.40.190.290">
    <property type="match status" value="1"/>
</dbReference>
<organism evidence="6 7">
    <name type="scientific">Xylophilus rhododendri</name>
    <dbReference type="NCBI Taxonomy" id="2697032"/>
    <lineage>
        <taxon>Bacteria</taxon>
        <taxon>Pseudomonadati</taxon>
        <taxon>Pseudomonadota</taxon>
        <taxon>Betaproteobacteria</taxon>
        <taxon>Burkholderiales</taxon>
        <taxon>Xylophilus</taxon>
    </lineage>
</organism>
<dbReference type="PROSITE" id="PS50931">
    <property type="entry name" value="HTH_LYSR"/>
    <property type="match status" value="1"/>
</dbReference>
<dbReference type="Pfam" id="PF00126">
    <property type="entry name" value="HTH_1"/>
    <property type="match status" value="1"/>
</dbReference>
<dbReference type="PANTHER" id="PTHR30419:SF2">
    <property type="entry name" value="LYSR FAMILY TRANSCRIPTIONAL REGULATOR"/>
    <property type="match status" value="1"/>
</dbReference>
<keyword evidence="7" id="KW-1185">Reference proteome</keyword>
<dbReference type="GO" id="GO:0003700">
    <property type="term" value="F:DNA-binding transcription factor activity"/>
    <property type="evidence" value="ECO:0007669"/>
    <property type="project" value="InterPro"/>
</dbReference>
<dbReference type="InterPro" id="IPR000847">
    <property type="entry name" value="LysR_HTH_N"/>
</dbReference>
<dbReference type="Proteomes" id="UP000464787">
    <property type="component" value="Chromosome"/>
</dbReference>
<dbReference type="SUPFAM" id="SSF46785">
    <property type="entry name" value="Winged helix' DNA-binding domain"/>
    <property type="match status" value="1"/>
</dbReference>
<evidence type="ECO:0000256" key="4">
    <source>
        <dbReference type="ARBA" id="ARBA00023163"/>
    </source>
</evidence>
<dbReference type="InterPro" id="IPR036388">
    <property type="entry name" value="WH-like_DNA-bd_sf"/>
</dbReference>
<feature type="domain" description="HTH lysR-type" evidence="5">
    <location>
        <begin position="3"/>
        <end position="60"/>
    </location>
</feature>
<keyword evidence="4" id="KW-0804">Transcription</keyword>
<evidence type="ECO:0000256" key="3">
    <source>
        <dbReference type="ARBA" id="ARBA00023125"/>
    </source>
</evidence>
<dbReference type="Gene3D" id="1.10.10.10">
    <property type="entry name" value="Winged helix-like DNA-binding domain superfamily/Winged helix DNA-binding domain"/>
    <property type="match status" value="1"/>
</dbReference>
<dbReference type="GO" id="GO:0003677">
    <property type="term" value="F:DNA binding"/>
    <property type="evidence" value="ECO:0007669"/>
    <property type="project" value="UniProtKB-KW"/>
</dbReference>
<protein>
    <submittedName>
        <fullName evidence="6">LysR family transcriptional regulator</fullName>
    </submittedName>
</protein>
<evidence type="ECO:0000256" key="1">
    <source>
        <dbReference type="ARBA" id="ARBA00009437"/>
    </source>
</evidence>
<dbReference type="InterPro" id="IPR036390">
    <property type="entry name" value="WH_DNA-bd_sf"/>
</dbReference>
<dbReference type="AlphaFoldDB" id="A0A857J3S2"/>
<dbReference type="SUPFAM" id="SSF53850">
    <property type="entry name" value="Periplasmic binding protein-like II"/>
    <property type="match status" value="1"/>
</dbReference>
<dbReference type="KEGG" id="xyk:GT347_10665"/>
<keyword evidence="2" id="KW-0805">Transcription regulation</keyword>
<name>A0A857J3S2_9BURK</name>
<evidence type="ECO:0000256" key="2">
    <source>
        <dbReference type="ARBA" id="ARBA00023015"/>
    </source>
</evidence>
<gene>
    <name evidence="6" type="ORF">GT347_10665</name>
</gene>
<dbReference type="RefSeq" id="WP_160551933.1">
    <property type="nucleotide sequence ID" value="NZ_CP047650.1"/>
</dbReference>
<dbReference type="FunFam" id="1.10.10.10:FF:000001">
    <property type="entry name" value="LysR family transcriptional regulator"/>
    <property type="match status" value="1"/>
</dbReference>